<name>A0A975XEG0_9BURK</name>
<dbReference type="EMBL" id="OFSN01000015">
    <property type="protein sequence ID" value="SOY65635.1"/>
    <property type="molecule type" value="Genomic_DNA"/>
</dbReference>
<reference evidence="1 2" key="1">
    <citation type="submission" date="2018-01" db="EMBL/GenBank/DDBJ databases">
        <authorList>
            <person name="Clerissi C."/>
        </authorList>
    </citation>
    <scope>NUCLEOTIDE SEQUENCE [LARGE SCALE GENOMIC DNA]</scope>
    <source>
        <strain evidence="1">Cupriavidus taiwanensis LMG 19430</strain>
    </source>
</reference>
<sequence length="67" mass="7369">MNFSTPSKMVDIKALHTGLPANEIKLAILESRRLQQIRELGDAYLLHPKNAPKRASYNPLTGALLAA</sequence>
<comment type="caution">
    <text evidence="1">The sequence shown here is derived from an EMBL/GenBank/DDBJ whole genome shotgun (WGS) entry which is preliminary data.</text>
</comment>
<accession>A0A975XEG0</accession>
<dbReference type="Proteomes" id="UP000257016">
    <property type="component" value="Unassembled WGS sequence"/>
</dbReference>
<evidence type="ECO:0000313" key="1">
    <source>
        <dbReference type="EMBL" id="SOY65635.1"/>
    </source>
</evidence>
<gene>
    <name evidence="1" type="ORF">CBM2586_B10230</name>
</gene>
<proteinExistence type="predicted"/>
<organism evidence="1 2">
    <name type="scientific">Cupriavidus taiwanensis</name>
    <dbReference type="NCBI Taxonomy" id="164546"/>
    <lineage>
        <taxon>Bacteria</taxon>
        <taxon>Pseudomonadati</taxon>
        <taxon>Pseudomonadota</taxon>
        <taxon>Betaproteobacteria</taxon>
        <taxon>Burkholderiales</taxon>
        <taxon>Burkholderiaceae</taxon>
        <taxon>Cupriavidus</taxon>
    </lineage>
</organism>
<evidence type="ECO:0000313" key="2">
    <source>
        <dbReference type="Proteomes" id="UP000257016"/>
    </source>
</evidence>
<protein>
    <submittedName>
        <fullName evidence="1">Uncharacterized protein</fullName>
    </submittedName>
</protein>
<dbReference type="AlphaFoldDB" id="A0A975XEG0"/>